<dbReference type="NCBIfam" id="NF003353">
    <property type="entry name" value="PRK04387.1"/>
    <property type="match status" value="1"/>
</dbReference>
<dbReference type="InterPro" id="IPR007920">
    <property type="entry name" value="UPF0223"/>
</dbReference>
<organism evidence="1 2">
    <name type="scientific">Carnobacterium viridans</name>
    <dbReference type="NCBI Taxonomy" id="174587"/>
    <lineage>
        <taxon>Bacteria</taxon>
        <taxon>Bacillati</taxon>
        <taxon>Bacillota</taxon>
        <taxon>Bacilli</taxon>
        <taxon>Lactobacillales</taxon>
        <taxon>Carnobacteriaceae</taxon>
        <taxon>Carnobacterium</taxon>
    </lineage>
</organism>
<dbReference type="Pfam" id="PF05256">
    <property type="entry name" value="UPF0223"/>
    <property type="match status" value="1"/>
</dbReference>
<dbReference type="Gene3D" id="1.10.220.80">
    <property type="entry name" value="BH2638-like"/>
    <property type="match status" value="1"/>
</dbReference>
<dbReference type="Proteomes" id="UP000199481">
    <property type="component" value="Unassembled WGS sequence"/>
</dbReference>
<gene>
    <name evidence="1" type="ORF">SAMN04487752_0395</name>
</gene>
<dbReference type="InterPro" id="IPR023324">
    <property type="entry name" value="BH2638-like_sf"/>
</dbReference>
<dbReference type="AlphaFoldDB" id="A0A1H0XQI2"/>
<sequence length="93" mass="11533">MERNYSYPIDYDWTKEQMEDVVNIWRMVELAYEKEIDREEFLMKYEKFKRVIPAIGEEKRWGKKFEALSDYSLYRVVKEAKTTTKKRIHLNEK</sequence>
<dbReference type="RefSeq" id="WP_089974740.1">
    <property type="nucleotide sequence ID" value="NZ_CP084916.1"/>
</dbReference>
<keyword evidence="2" id="KW-1185">Reference proteome</keyword>
<dbReference type="EMBL" id="FNJW01000008">
    <property type="protein sequence ID" value="SDQ05184.1"/>
    <property type="molecule type" value="Genomic_DNA"/>
</dbReference>
<dbReference type="SUPFAM" id="SSF158504">
    <property type="entry name" value="BH2638-like"/>
    <property type="match status" value="1"/>
</dbReference>
<reference evidence="2" key="1">
    <citation type="submission" date="2016-10" db="EMBL/GenBank/DDBJ databases">
        <authorList>
            <person name="Varghese N."/>
            <person name="Submissions S."/>
        </authorList>
    </citation>
    <scope>NUCLEOTIDE SEQUENCE [LARGE SCALE GENOMIC DNA]</scope>
    <source>
        <strain evidence="2">MPL-11</strain>
    </source>
</reference>
<dbReference type="PIRSF" id="PIRSF037260">
    <property type="entry name" value="UPF0223"/>
    <property type="match status" value="1"/>
</dbReference>
<accession>A0A1H0XQI2</accession>
<evidence type="ECO:0000313" key="1">
    <source>
        <dbReference type="EMBL" id="SDQ05184.1"/>
    </source>
</evidence>
<proteinExistence type="predicted"/>
<evidence type="ECO:0000313" key="2">
    <source>
        <dbReference type="Proteomes" id="UP000199481"/>
    </source>
</evidence>
<protein>
    <submittedName>
        <fullName evidence="1">Uncharacterized protein YktA, UPF0223 family</fullName>
    </submittedName>
</protein>
<name>A0A1H0XQI2_9LACT</name>
<dbReference type="OrthoDB" id="1649074at2"/>